<dbReference type="RefSeq" id="WP_052292732.1">
    <property type="nucleotide sequence ID" value="NZ_CP031156.1"/>
</dbReference>
<dbReference type="KEGG" id="mpru:DFR88_09030"/>
<dbReference type="AlphaFoldDB" id="A0A4D8S389"/>
<organism evidence="1 2">
    <name type="scientific">Metallosphaera prunae</name>
    <dbReference type="NCBI Taxonomy" id="47304"/>
    <lineage>
        <taxon>Archaea</taxon>
        <taxon>Thermoproteota</taxon>
        <taxon>Thermoprotei</taxon>
        <taxon>Sulfolobales</taxon>
        <taxon>Sulfolobaceae</taxon>
        <taxon>Metallosphaera</taxon>
    </lineage>
</organism>
<dbReference type="GeneID" id="91756357"/>
<keyword evidence="2" id="KW-1185">Reference proteome</keyword>
<gene>
    <name evidence="1" type="ORF">DFR88_09030</name>
</gene>
<evidence type="ECO:0000313" key="1">
    <source>
        <dbReference type="EMBL" id="QCO30610.1"/>
    </source>
</evidence>
<name>A0A4D8S389_METPR</name>
<accession>A0A4D8S389</accession>
<proteinExistence type="predicted"/>
<protein>
    <submittedName>
        <fullName evidence="1">Uncharacterized protein</fullName>
    </submittedName>
</protein>
<sequence length="147" mass="17192">MIRPRIEEKLPRDLKLLVIMVMYCSLRDAVNLVNTNVIVRLFVGERVRKSTLFDIIEKFARVRNDLLREMTKELEAKCRQSYLPLSALYEGVEWLVDSFLLDLPPGKTSLELVLEKLRLDSMDLGPIARVIAFAGAWLRTRRRFERT</sequence>
<dbReference type="EMBL" id="CP031156">
    <property type="protein sequence ID" value="QCO30610.1"/>
    <property type="molecule type" value="Genomic_DNA"/>
</dbReference>
<evidence type="ECO:0000313" key="2">
    <source>
        <dbReference type="Proteomes" id="UP000298568"/>
    </source>
</evidence>
<reference evidence="1 2" key="1">
    <citation type="submission" date="2018-07" db="EMBL/GenBank/DDBJ databases">
        <title>Complete Genome Sequences of Extremely Thermoacidophilic, Metal-Mobilizing Type-Strain Members of the Archaeal Family Sulfolobaceae: Acidianus brierleyi DSM-1651T, Acidianus sulfidivorans DSM-18786T, Metallosphaera hakonensis DSM-7519T, and Metallosphaera prunae DSM-10039T.</title>
        <authorList>
            <person name="Counts J.A."/>
            <person name="Kelly R.M."/>
        </authorList>
    </citation>
    <scope>NUCLEOTIDE SEQUENCE [LARGE SCALE GENOMIC DNA]</scope>
    <source>
        <strain evidence="1 2">Ron 12/II</strain>
    </source>
</reference>
<dbReference type="Proteomes" id="UP000298568">
    <property type="component" value="Chromosome"/>
</dbReference>